<keyword evidence="7" id="KW-0687">Ribonucleoprotein</keyword>
<comment type="function">
    <text evidence="8">Component of the mitochondrial ribosome (mitoribosome), a dedicated translation machinery responsible for the synthesis of mitochondrial genome-encoded proteins, including at least some of the essential transmembrane subunits of the mitochondrial respiratory chain. The mitoribosomes are attached to the mitochondrial inner membrane and translation products are cotranslationally integrated into the membrane.</text>
</comment>
<dbReference type="OrthoDB" id="3356781at2759"/>
<sequence>MPRPAKNLDSLVRGRVRASMSKYNLFNLYKKRNPFYSNKSQFQQKWMSKQETRAYHGEHLIESRFKNIFDSQLQGVAQLDASLGNAKDVQRTPLKLQAFAALERRLDVALFRSMFASSVRQARQFILSASVKVNDVKIAHPSYLLSPGDVFSVQPDKVMTALGRTKPSLKKSLAVDTTQIAMWNSFVKKARADPKAVWDQQQKKQQERKELTKHLVDNNTERKHDLAMEKKLKQVKALQKATTKQSVLRDVLVAAQSELTEASFKKFGADAEKCLKIHEMIKDHEIAKASDAQEAAETWLGQKKEALSEAEFTTLRKVAQLANEVALGYQKKLRTDLTNESKETGAYDPDWAKELTMHKKLTKEDVVAILEDESPLEKLKEFPVSLHFQKNHFGLADPKKPFFTPWAPRQFLAPFAIHPHHIEIDWTTCHAVYLRDPVARPGHSEVITPFGEDIHERAYMYYARKGL</sequence>
<dbReference type="AlphaFoldDB" id="A0A1E3QWQ3"/>
<evidence type="ECO:0000256" key="3">
    <source>
        <dbReference type="ARBA" id="ARBA00022730"/>
    </source>
</evidence>
<keyword evidence="5" id="KW-0689">Ribosomal protein</keyword>
<evidence type="ECO:0000256" key="10">
    <source>
        <dbReference type="PROSITE-ProRule" id="PRU00182"/>
    </source>
</evidence>
<dbReference type="STRING" id="984486.A0A1E3QWQ3"/>
<evidence type="ECO:0000256" key="6">
    <source>
        <dbReference type="ARBA" id="ARBA00023128"/>
    </source>
</evidence>
<evidence type="ECO:0000313" key="13">
    <source>
        <dbReference type="Proteomes" id="UP000094336"/>
    </source>
</evidence>
<accession>A0A1E3QWQ3</accession>
<proteinExistence type="inferred from homology"/>
<protein>
    <recommendedName>
        <fullName evidence="9">Small ribosomal subunit protein uS4m</fullName>
    </recommendedName>
</protein>
<dbReference type="CDD" id="cd00165">
    <property type="entry name" value="S4"/>
    <property type="match status" value="1"/>
</dbReference>
<feature type="domain" description="RNA-binding S4" evidence="11">
    <location>
        <begin position="104"/>
        <end position="167"/>
    </location>
</feature>
<dbReference type="PROSITE" id="PS50889">
    <property type="entry name" value="S4"/>
    <property type="match status" value="1"/>
</dbReference>
<evidence type="ECO:0000259" key="11">
    <source>
        <dbReference type="SMART" id="SM00363"/>
    </source>
</evidence>
<evidence type="ECO:0000256" key="8">
    <source>
        <dbReference type="ARBA" id="ARBA00037226"/>
    </source>
</evidence>
<dbReference type="InterPro" id="IPR002942">
    <property type="entry name" value="S4_RNA-bd"/>
</dbReference>
<dbReference type="GeneID" id="30150351"/>
<dbReference type="Gene3D" id="3.10.290.10">
    <property type="entry name" value="RNA-binding S4 domain"/>
    <property type="match status" value="1"/>
</dbReference>
<dbReference type="Proteomes" id="UP000094336">
    <property type="component" value="Unassembled WGS sequence"/>
</dbReference>
<dbReference type="FunFam" id="3.10.290.10:FF:000025">
    <property type="entry name" value="30S ribosomal subunit S4"/>
    <property type="match status" value="1"/>
</dbReference>
<organism evidence="12 13">
    <name type="scientific">Babjeviella inositovora NRRL Y-12698</name>
    <dbReference type="NCBI Taxonomy" id="984486"/>
    <lineage>
        <taxon>Eukaryota</taxon>
        <taxon>Fungi</taxon>
        <taxon>Dikarya</taxon>
        <taxon>Ascomycota</taxon>
        <taxon>Saccharomycotina</taxon>
        <taxon>Pichiomycetes</taxon>
        <taxon>Serinales incertae sedis</taxon>
        <taxon>Babjeviella</taxon>
    </lineage>
</organism>
<keyword evidence="13" id="KW-1185">Reference proteome</keyword>
<dbReference type="GO" id="GO:0005763">
    <property type="term" value="C:mitochondrial small ribosomal subunit"/>
    <property type="evidence" value="ECO:0007669"/>
    <property type="project" value="TreeGrafter"/>
</dbReference>
<dbReference type="PANTHER" id="PTHR11831">
    <property type="entry name" value="30S 40S RIBOSOMAL PROTEIN"/>
    <property type="match status" value="1"/>
</dbReference>
<gene>
    <name evidence="12" type="ORF">BABINDRAFT_6721</name>
</gene>
<evidence type="ECO:0000256" key="5">
    <source>
        <dbReference type="ARBA" id="ARBA00022980"/>
    </source>
</evidence>
<dbReference type="PANTHER" id="PTHR11831:SF4">
    <property type="entry name" value="SMALL RIBOSOMAL SUBUNIT PROTEIN US4M"/>
    <property type="match status" value="1"/>
</dbReference>
<dbReference type="GO" id="GO:0019843">
    <property type="term" value="F:rRNA binding"/>
    <property type="evidence" value="ECO:0007669"/>
    <property type="project" value="UniProtKB-KW"/>
</dbReference>
<evidence type="ECO:0000256" key="2">
    <source>
        <dbReference type="ARBA" id="ARBA00007465"/>
    </source>
</evidence>
<evidence type="ECO:0000256" key="1">
    <source>
        <dbReference type="ARBA" id="ARBA00004173"/>
    </source>
</evidence>
<dbReference type="EMBL" id="KV454427">
    <property type="protein sequence ID" value="ODQ82113.1"/>
    <property type="molecule type" value="Genomic_DNA"/>
</dbReference>
<reference evidence="13" key="1">
    <citation type="submission" date="2016-05" db="EMBL/GenBank/DDBJ databases">
        <title>Comparative genomics of biotechnologically important yeasts.</title>
        <authorList>
            <consortium name="DOE Joint Genome Institute"/>
            <person name="Riley R."/>
            <person name="Haridas S."/>
            <person name="Wolfe K.H."/>
            <person name="Lopes M.R."/>
            <person name="Hittinger C.T."/>
            <person name="Goker M."/>
            <person name="Salamov A."/>
            <person name="Wisecaver J."/>
            <person name="Long T.M."/>
            <person name="Aerts A.L."/>
            <person name="Barry K."/>
            <person name="Choi C."/>
            <person name="Clum A."/>
            <person name="Coughlan A.Y."/>
            <person name="Deshpande S."/>
            <person name="Douglass A.P."/>
            <person name="Hanson S.J."/>
            <person name="Klenk H.-P."/>
            <person name="Labutti K."/>
            <person name="Lapidus A."/>
            <person name="Lindquist E."/>
            <person name="Lipzen A."/>
            <person name="Meier-Kolthoff J.P."/>
            <person name="Ohm R.A."/>
            <person name="Otillar R.P."/>
            <person name="Pangilinan J."/>
            <person name="Peng Y."/>
            <person name="Rokas A."/>
            <person name="Rosa C.A."/>
            <person name="Scheuner C."/>
            <person name="Sibirny A.A."/>
            <person name="Slot J.C."/>
            <person name="Stielow J.B."/>
            <person name="Sun H."/>
            <person name="Kurtzman C.P."/>
            <person name="Blackwell M."/>
            <person name="Grigoriev I.V."/>
            <person name="Jeffries T.W."/>
        </authorList>
    </citation>
    <scope>NUCLEOTIDE SEQUENCE [LARGE SCALE GENOMIC DNA]</scope>
    <source>
        <strain evidence="13">NRRL Y-12698</strain>
    </source>
</reference>
<evidence type="ECO:0000256" key="9">
    <source>
        <dbReference type="ARBA" id="ARBA00071419"/>
    </source>
</evidence>
<dbReference type="InterPro" id="IPR018079">
    <property type="entry name" value="Ribosomal_uS4_CS"/>
</dbReference>
<dbReference type="InterPro" id="IPR022801">
    <property type="entry name" value="Ribosomal_uS4"/>
</dbReference>
<dbReference type="PROSITE" id="PS00632">
    <property type="entry name" value="RIBOSOMAL_S4"/>
    <property type="match status" value="1"/>
</dbReference>
<name>A0A1E3QWQ3_9ASCO</name>
<dbReference type="GO" id="GO:0042274">
    <property type="term" value="P:ribosomal small subunit biogenesis"/>
    <property type="evidence" value="ECO:0007669"/>
    <property type="project" value="TreeGrafter"/>
</dbReference>
<dbReference type="Pfam" id="PF01479">
    <property type="entry name" value="S4"/>
    <property type="match status" value="1"/>
</dbReference>
<comment type="subcellular location">
    <subcellularLocation>
        <location evidence="1">Mitochondrion</location>
    </subcellularLocation>
</comment>
<comment type="similarity">
    <text evidence="2">Belongs to the universal ribosomal protein uS4 family.</text>
</comment>
<evidence type="ECO:0000313" key="12">
    <source>
        <dbReference type="EMBL" id="ODQ82113.1"/>
    </source>
</evidence>
<dbReference type="InterPro" id="IPR036986">
    <property type="entry name" value="S4_RNA-bd_sf"/>
</dbReference>
<evidence type="ECO:0000256" key="4">
    <source>
        <dbReference type="ARBA" id="ARBA00022884"/>
    </source>
</evidence>
<keyword evidence="3 10" id="KW-0699">rRNA-binding</keyword>
<evidence type="ECO:0000256" key="7">
    <source>
        <dbReference type="ARBA" id="ARBA00023274"/>
    </source>
</evidence>
<keyword evidence="6" id="KW-0496">Mitochondrion</keyword>
<keyword evidence="4 10" id="KW-0694">RNA-binding</keyword>
<dbReference type="GO" id="GO:0003735">
    <property type="term" value="F:structural constituent of ribosome"/>
    <property type="evidence" value="ECO:0007669"/>
    <property type="project" value="TreeGrafter"/>
</dbReference>
<dbReference type="SMART" id="SM00363">
    <property type="entry name" value="S4"/>
    <property type="match status" value="1"/>
</dbReference>
<dbReference type="RefSeq" id="XP_018987441.1">
    <property type="nucleotide sequence ID" value="XM_019132498.1"/>
</dbReference>
<dbReference type="SUPFAM" id="SSF55174">
    <property type="entry name" value="Alpha-L RNA-binding motif"/>
    <property type="match status" value="1"/>
</dbReference>